<protein>
    <submittedName>
        <fullName evidence="6">Betaine aldehyde dehydrogenase</fullName>
        <ecNumber evidence="6">1.2.1.8</ecNumber>
    </submittedName>
</protein>
<name>A0A6C7E1P0_ILUCY</name>
<keyword evidence="2 4" id="KW-0560">Oxidoreductase</keyword>
<reference evidence="6 7" key="1">
    <citation type="journal article" date="2013" name="Int. J. Syst. Evol. Microbiol.">
        <title>Ilumatobacter nonamiense sp. nov. and Ilumatobacter coccineum sp. nov., isolated from seashore sand.</title>
        <authorList>
            <person name="Matsumoto A."/>
            <person name="Kasai H."/>
            <person name="Matsuo Y."/>
            <person name="Shizuri Y."/>
            <person name="Ichikawa N."/>
            <person name="Fujita N."/>
            <person name="Omura S."/>
            <person name="Takahashi Y."/>
        </authorList>
    </citation>
    <scope>NUCLEOTIDE SEQUENCE [LARGE SCALE GENOMIC DNA]</scope>
    <source>
        <strain evidence="7">NBRC 103263 / KCTC 29153 / YM16-304</strain>
    </source>
</reference>
<dbReference type="InterPro" id="IPR016162">
    <property type="entry name" value="Ald_DH_N"/>
</dbReference>
<evidence type="ECO:0000256" key="1">
    <source>
        <dbReference type="ARBA" id="ARBA00009986"/>
    </source>
</evidence>
<dbReference type="InterPro" id="IPR016161">
    <property type="entry name" value="Ald_DH/histidinol_DH"/>
</dbReference>
<dbReference type="NCBIfam" id="NF009725">
    <property type="entry name" value="PRK13252.1"/>
    <property type="match status" value="1"/>
</dbReference>
<dbReference type="PANTHER" id="PTHR11699">
    <property type="entry name" value="ALDEHYDE DEHYDROGENASE-RELATED"/>
    <property type="match status" value="1"/>
</dbReference>
<evidence type="ECO:0000256" key="4">
    <source>
        <dbReference type="RuleBase" id="RU003345"/>
    </source>
</evidence>
<dbReference type="OrthoDB" id="6882680at2"/>
<dbReference type="KEGG" id="aym:YM304_04790"/>
<dbReference type="Gene3D" id="3.40.605.10">
    <property type="entry name" value="Aldehyde Dehydrogenase, Chain A, domain 1"/>
    <property type="match status" value="1"/>
</dbReference>
<dbReference type="RefSeq" id="WP_015440041.1">
    <property type="nucleotide sequence ID" value="NC_020520.1"/>
</dbReference>
<dbReference type="Proteomes" id="UP000011863">
    <property type="component" value="Chromosome"/>
</dbReference>
<keyword evidence="7" id="KW-1185">Reference proteome</keyword>
<dbReference type="InterPro" id="IPR015590">
    <property type="entry name" value="Aldehyde_DH_dom"/>
</dbReference>
<dbReference type="SUPFAM" id="SSF53720">
    <property type="entry name" value="ALDH-like"/>
    <property type="match status" value="1"/>
</dbReference>
<sequence length="494" mass="52958">MSLVDANTTLPTQRSFIGGRYVESTSGECFDAVYPGTNRKICDVEQAGEREIELAVESATAGFHEWSAMPALERQRVLLRAVAILRERNDELAYLDTLDTGKPVAETTTEDVVTGADVIEFYAGIAQTLHGETIDFPGHGFARMKREPLGVCLGIGAWNYPIQIAMWKSGLALACGNSMIFKPAEVTPLSATRLAEIYLEAGVPAGVFNVVHGDARVGQALVEHPGIAKVSLTGEVGTGKVVMANAAQTLKKVTLELGGKSPIIVFDDADIDSARNAALTNNFYSTGQVCSNGTRVFVQRGVYESFLEPIAERVAALKVGDPFEPDTMIGPLVSAEHHRKVMHYMTSAKASGARHVVGGDVPDDPALADGNYVTPAVFADATDDMEFVTDEVFGPLMAVLPFDTEDEVLARANNTPYGLSGAVFSSDFARANRVANALQAGSVWINDYGTLPASLPFGGYKQSGVGRENGANAIEHYTQVKVIYSSLVEHPRYM</sequence>
<dbReference type="EMBL" id="AP012057">
    <property type="protein sequence ID" value="BAN00793.1"/>
    <property type="molecule type" value="Genomic_DNA"/>
</dbReference>
<dbReference type="FunFam" id="3.40.309.10:FF:000012">
    <property type="entry name" value="Betaine aldehyde dehydrogenase"/>
    <property type="match status" value="1"/>
</dbReference>
<evidence type="ECO:0000256" key="2">
    <source>
        <dbReference type="ARBA" id="ARBA00023002"/>
    </source>
</evidence>
<organism evidence="6 7">
    <name type="scientific">Ilumatobacter coccineus (strain NBRC 103263 / KCTC 29153 / YM16-304)</name>
    <dbReference type="NCBI Taxonomy" id="1313172"/>
    <lineage>
        <taxon>Bacteria</taxon>
        <taxon>Bacillati</taxon>
        <taxon>Actinomycetota</taxon>
        <taxon>Acidimicrobiia</taxon>
        <taxon>Acidimicrobiales</taxon>
        <taxon>Ilumatobacteraceae</taxon>
        <taxon>Ilumatobacter</taxon>
    </lineage>
</organism>
<dbReference type="InterPro" id="IPR016160">
    <property type="entry name" value="Ald_DH_CS_CYS"/>
</dbReference>
<dbReference type="PROSITE" id="PS00687">
    <property type="entry name" value="ALDEHYDE_DEHYDR_GLU"/>
    <property type="match status" value="1"/>
</dbReference>
<comment type="similarity">
    <text evidence="1 4">Belongs to the aldehyde dehydrogenase family.</text>
</comment>
<feature type="active site" evidence="3">
    <location>
        <position position="256"/>
    </location>
</feature>
<dbReference type="FunFam" id="3.40.605.10:FF:000007">
    <property type="entry name" value="NAD/NADP-dependent betaine aldehyde dehydrogenase"/>
    <property type="match status" value="1"/>
</dbReference>
<dbReference type="PROSITE" id="PS00070">
    <property type="entry name" value="ALDEHYDE_DEHYDR_CYS"/>
    <property type="match status" value="1"/>
</dbReference>
<accession>A0A6C7E1P0</accession>
<dbReference type="Gene3D" id="3.40.309.10">
    <property type="entry name" value="Aldehyde Dehydrogenase, Chain A, domain 2"/>
    <property type="match status" value="1"/>
</dbReference>
<evidence type="ECO:0000313" key="6">
    <source>
        <dbReference type="EMBL" id="BAN00793.1"/>
    </source>
</evidence>
<dbReference type="InterPro" id="IPR016163">
    <property type="entry name" value="Ald_DH_C"/>
</dbReference>
<dbReference type="Pfam" id="PF00171">
    <property type="entry name" value="Aldedh"/>
    <property type="match status" value="1"/>
</dbReference>
<proteinExistence type="inferred from homology"/>
<dbReference type="FunFam" id="3.40.605.10:FF:000026">
    <property type="entry name" value="Aldehyde dehydrogenase, putative"/>
    <property type="match status" value="1"/>
</dbReference>
<dbReference type="GO" id="GO:0008802">
    <property type="term" value="F:betaine-aldehyde dehydrogenase (NAD+) activity"/>
    <property type="evidence" value="ECO:0007669"/>
    <property type="project" value="UniProtKB-EC"/>
</dbReference>
<gene>
    <name evidence="6" type="primary">betB</name>
    <name evidence="6" type="ORF">YM304_04790</name>
</gene>
<evidence type="ECO:0000259" key="5">
    <source>
        <dbReference type="Pfam" id="PF00171"/>
    </source>
</evidence>
<evidence type="ECO:0000256" key="3">
    <source>
        <dbReference type="PROSITE-ProRule" id="PRU10007"/>
    </source>
</evidence>
<feature type="domain" description="Aldehyde dehydrogenase" evidence="5">
    <location>
        <begin position="21"/>
        <end position="483"/>
    </location>
</feature>
<dbReference type="InterPro" id="IPR029510">
    <property type="entry name" value="Ald_DH_CS_GLU"/>
</dbReference>
<dbReference type="EC" id="1.2.1.8" evidence="6"/>
<evidence type="ECO:0000313" key="7">
    <source>
        <dbReference type="Proteomes" id="UP000011863"/>
    </source>
</evidence>
<dbReference type="AlphaFoldDB" id="A0A6C7E1P0"/>